<proteinExistence type="predicted"/>
<evidence type="ECO:0000313" key="4">
    <source>
        <dbReference type="Proteomes" id="UP000070258"/>
    </source>
</evidence>
<keyword evidence="1" id="KW-0812">Transmembrane</keyword>
<feature type="transmembrane region" description="Helical" evidence="1">
    <location>
        <begin position="46"/>
        <end position="64"/>
    </location>
</feature>
<keyword evidence="1" id="KW-1133">Transmembrane helix</keyword>
<evidence type="ECO:0008006" key="6">
    <source>
        <dbReference type="Google" id="ProtNLM"/>
    </source>
</evidence>
<dbReference type="EMBL" id="LSRE01000002">
    <property type="protein sequence ID" value="KXP00824.1"/>
    <property type="molecule type" value="Genomic_DNA"/>
</dbReference>
<keyword evidence="1" id="KW-0472">Membrane</keyword>
<keyword evidence="5" id="KW-1185">Reference proteome</keyword>
<dbReference type="EMBL" id="LSRF01000015">
    <property type="protein sequence ID" value="KXP12117.1"/>
    <property type="molecule type" value="Genomic_DNA"/>
</dbReference>
<name>A0A138ANU6_9ACTN</name>
<evidence type="ECO:0000313" key="3">
    <source>
        <dbReference type="EMBL" id="KXP12117.1"/>
    </source>
</evidence>
<evidence type="ECO:0000313" key="5">
    <source>
        <dbReference type="Proteomes" id="UP000070409"/>
    </source>
</evidence>
<reference evidence="4" key="3">
    <citation type="submission" date="2016-02" db="EMBL/GenBank/DDBJ databases">
        <authorList>
            <person name="Wen L."/>
            <person name="He K."/>
            <person name="Yang H."/>
        </authorList>
    </citation>
    <scope>NUCLEOTIDE SEQUENCE [LARGE SCALE GENOMIC DNA]</scope>
    <source>
        <strain evidence="4">JCM 15929</strain>
    </source>
</reference>
<dbReference type="InterPro" id="IPR021385">
    <property type="entry name" value="DUF3017"/>
</dbReference>
<feature type="transmembrane region" description="Helical" evidence="1">
    <location>
        <begin position="76"/>
        <end position="98"/>
    </location>
</feature>
<dbReference type="Proteomes" id="UP000070409">
    <property type="component" value="Unassembled WGS sequence"/>
</dbReference>
<evidence type="ECO:0000313" key="2">
    <source>
        <dbReference type="EMBL" id="KXP00824.1"/>
    </source>
</evidence>
<dbReference type="Pfam" id="PF11222">
    <property type="entry name" value="DUF3017"/>
    <property type="match status" value="1"/>
</dbReference>
<dbReference type="AlphaFoldDB" id="A0A138ANU6"/>
<dbReference type="RefSeq" id="WP_068570755.1">
    <property type="nucleotide sequence ID" value="NZ_LSRE01000002.1"/>
</dbReference>
<comment type="caution">
    <text evidence="3">The sequence shown here is derived from an EMBL/GenBank/DDBJ whole genome shotgun (WGS) entry which is preliminary data.</text>
</comment>
<reference evidence="2 5" key="1">
    <citation type="submission" date="2016-02" db="EMBL/GenBank/DDBJ databases">
        <authorList>
            <person name="Teng J.L."/>
            <person name="Tang Y."/>
            <person name="Huang Y."/>
            <person name="Guo F."/>
            <person name="Wei W."/>
            <person name="Chen J.H."/>
            <person name="Wong S.Y."/>
            <person name="Lau S.K."/>
            <person name="Woo P.C."/>
        </authorList>
    </citation>
    <scope>NUCLEOTIDE SEQUENCE [LARGE SCALE GENOMIC DNA]</scope>
    <source>
        <strain evidence="2 5">JCM 13375</strain>
    </source>
</reference>
<protein>
    <recommendedName>
        <fullName evidence="6">DUF3017 domain-containing protein</fullName>
    </recommendedName>
</protein>
<dbReference type="Proteomes" id="UP000070258">
    <property type="component" value="Unassembled WGS sequence"/>
</dbReference>
<accession>A0A138ANU6</accession>
<sequence>MPEPAVEQFRRARTVRTVIANAGYVVVVAILAAGMVLVGLEYWRRGLVVFGAGTGFAAVLRATLPERRQGLLRVRGRWFDVSVLAVAAVAILVVSWGISPLGTK</sequence>
<gene>
    <name evidence="3" type="ORF">AXK60_23940</name>
    <name evidence="2" type="ORF">AXK61_12480</name>
</gene>
<reference evidence="3" key="2">
    <citation type="submission" date="2016-02" db="EMBL/GenBank/DDBJ databases">
        <authorList>
            <person name="Teng J.L."/>
            <person name="Yang Y."/>
            <person name="Huang Y."/>
            <person name="Guo F."/>
            <person name="Wei W."/>
            <person name="Chen J.H."/>
            <person name="Wong S.Y."/>
            <person name="Lau S.K."/>
            <person name="Woo P.C."/>
        </authorList>
    </citation>
    <scope>NUCLEOTIDE SEQUENCE</scope>
    <source>
        <strain evidence="3">JCM 15929</strain>
    </source>
</reference>
<evidence type="ECO:0000256" key="1">
    <source>
        <dbReference type="SAM" id="Phobius"/>
    </source>
</evidence>
<feature type="transmembrane region" description="Helical" evidence="1">
    <location>
        <begin position="18"/>
        <end position="40"/>
    </location>
</feature>
<organism evidence="3 4">
    <name type="scientific">Tsukamurella pseudospumae</name>
    <dbReference type="NCBI Taxonomy" id="239498"/>
    <lineage>
        <taxon>Bacteria</taxon>
        <taxon>Bacillati</taxon>
        <taxon>Actinomycetota</taxon>
        <taxon>Actinomycetes</taxon>
        <taxon>Mycobacteriales</taxon>
        <taxon>Tsukamurellaceae</taxon>
        <taxon>Tsukamurella</taxon>
    </lineage>
</organism>
<dbReference type="STRING" id="239498.AXK60_23940"/>